<dbReference type="AlphaFoldDB" id="A0A9P0MKI9"/>
<protein>
    <recommendedName>
        <fullName evidence="1">Integrase catalytic domain-containing protein</fullName>
    </recommendedName>
</protein>
<dbReference type="GO" id="GO:0015074">
    <property type="term" value="P:DNA integration"/>
    <property type="evidence" value="ECO:0007669"/>
    <property type="project" value="InterPro"/>
</dbReference>
<dbReference type="InterPro" id="IPR036397">
    <property type="entry name" value="RNaseH_sf"/>
</dbReference>
<dbReference type="PROSITE" id="PS50994">
    <property type="entry name" value="INTEGRASE"/>
    <property type="match status" value="1"/>
</dbReference>
<dbReference type="GO" id="GO:0003676">
    <property type="term" value="F:nucleic acid binding"/>
    <property type="evidence" value="ECO:0007669"/>
    <property type="project" value="InterPro"/>
</dbReference>
<dbReference type="EMBL" id="CAKOFQ010008619">
    <property type="protein sequence ID" value="CAH2015134.1"/>
    <property type="molecule type" value="Genomic_DNA"/>
</dbReference>
<evidence type="ECO:0000313" key="3">
    <source>
        <dbReference type="Proteomes" id="UP001152888"/>
    </source>
</evidence>
<dbReference type="InterPro" id="IPR001584">
    <property type="entry name" value="Integrase_cat-core"/>
</dbReference>
<dbReference type="InterPro" id="IPR050951">
    <property type="entry name" value="Retrovirus_Pol_polyprotein"/>
</dbReference>
<accession>A0A9P0MKI9</accession>
<sequence length="173" mass="19295">MGPFPKSRKGNCHILAIIDGFTEFVALKTVKSTKTKYVIDHITTLSATYYGVPRVLISDQGSSFTAKKFRDFCHQNNIKHVLNAVATPRANGQVERLNRTLLNALLTSTVEEDLWDRELPNVRFAINNAPNKSTGKTPSQLLFGYGPRKGVDMVLKVEVSQVHILLEDLVATR</sequence>
<comment type="caution">
    <text evidence="2">The sequence shown here is derived from an EMBL/GenBank/DDBJ whole genome shotgun (WGS) entry which is preliminary data.</text>
</comment>
<evidence type="ECO:0000313" key="2">
    <source>
        <dbReference type="EMBL" id="CAH2015134.1"/>
    </source>
</evidence>
<keyword evidence="3" id="KW-1185">Reference proteome</keyword>
<evidence type="ECO:0000259" key="1">
    <source>
        <dbReference type="PROSITE" id="PS50994"/>
    </source>
</evidence>
<dbReference type="SUPFAM" id="SSF53098">
    <property type="entry name" value="Ribonuclease H-like"/>
    <property type="match status" value="1"/>
</dbReference>
<gene>
    <name evidence="2" type="ORF">ACAOBT_LOCUS34551</name>
</gene>
<organism evidence="2 3">
    <name type="scientific">Acanthoscelides obtectus</name>
    <name type="common">Bean weevil</name>
    <name type="synonym">Bruchus obtectus</name>
    <dbReference type="NCBI Taxonomy" id="200917"/>
    <lineage>
        <taxon>Eukaryota</taxon>
        <taxon>Metazoa</taxon>
        <taxon>Ecdysozoa</taxon>
        <taxon>Arthropoda</taxon>
        <taxon>Hexapoda</taxon>
        <taxon>Insecta</taxon>
        <taxon>Pterygota</taxon>
        <taxon>Neoptera</taxon>
        <taxon>Endopterygota</taxon>
        <taxon>Coleoptera</taxon>
        <taxon>Polyphaga</taxon>
        <taxon>Cucujiformia</taxon>
        <taxon>Chrysomeloidea</taxon>
        <taxon>Chrysomelidae</taxon>
        <taxon>Bruchinae</taxon>
        <taxon>Bruchini</taxon>
        <taxon>Acanthoscelides</taxon>
    </lineage>
</organism>
<dbReference type="Pfam" id="PF00665">
    <property type="entry name" value="rve"/>
    <property type="match status" value="1"/>
</dbReference>
<proteinExistence type="predicted"/>
<dbReference type="OrthoDB" id="8065885at2759"/>
<dbReference type="InterPro" id="IPR012337">
    <property type="entry name" value="RNaseH-like_sf"/>
</dbReference>
<dbReference type="PANTHER" id="PTHR37984">
    <property type="entry name" value="PROTEIN CBG26694"/>
    <property type="match status" value="1"/>
</dbReference>
<name>A0A9P0MKI9_ACAOB</name>
<dbReference type="PANTHER" id="PTHR37984:SF5">
    <property type="entry name" value="PROTEIN NYNRIN-LIKE"/>
    <property type="match status" value="1"/>
</dbReference>
<reference evidence="2" key="1">
    <citation type="submission" date="2022-03" db="EMBL/GenBank/DDBJ databases">
        <authorList>
            <person name="Sayadi A."/>
        </authorList>
    </citation>
    <scope>NUCLEOTIDE SEQUENCE</scope>
</reference>
<feature type="domain" description="Integrase catalytic" evidence="1">
    <location>
        <begin position="1"/>
        <end position="146"/>
    </location>
</feature>
<dbReference type="Proteomes" id="UP001152888">
    <property type="component" value="Unassembled WGS sequence"/>
</dbReference>
<dbReference type="Gene3D" id="3.30.420.10">
    <property type="entry name" value="Ribonuclease H-like superfamily/Ribonuclease H"/>
    <property type="match status" value="1"/>
</dbReference>